<feature type="transmembrane region" description="Helical" evidence="6">
    <location>
        <begin position="306"/>
        <end position="336"/>
    </location>
</feature>
<dbReference type="NCBIfam" id="NF037979">
    <property type="entry name" value="Na_transp"/>
    <property type="match status" value="1"/>
</dbReference>
<feature type="transmembrane region" description="Helical" evidence="6">
    <location>
        <begin position="222"/>
        <end position="250"/>
    </location>
</feature>
<feature type="transmembrane region" description="Helical" evidence="6">
    <location>
        <begin position="20"/>
        <end position="37"/>
    </location>
</feature>
<feature type="transmembrane region" description="Helical" evidence="6">
    <location>
        <begin position="262"/>
        <end position="286"/>
    </location>
</feature>
<dbReference type="Pfam" id="PF00209">
    <property type="entry name" value="SNF"/>
    <property type="match status" value="2"/>
</dbReference>
<sequence length="459" mass="48822">MKTKEMHDLKTNSGQWSGKFGFLMAAVGSAVGLGNIWRFPYLAGQQGGAIFLIAYVLIIAVVGFSLMIAEFAIGRHAAKNVIDAYNSQKKGWGFVGIISCIASFLIVSYYSVIGGWIIRYAAGYFDGGSFVASGDYSSVFASFTGGTWQPILCLFAFMAVCLIIILLGVQKGIERFNKVLMPLLFVMLIFVMIVSLTMDGAVEGVKFFIVPDFGRVESTGGIMGIFLAALGQAFYSLSLGLGIGTTYGAYARKDISLASNTTLICVSDTLVATIAGFAILPAVFAVGAEPTVGPGLVFVTLPSVFAAMPTVLGSIVGVVFFLLVLFAAITSAIALIEVNVAVITEKFKIPRKWSAIIIVVAATALGIVVSLSQGGYIGGIDILSVFDTFANTFLLPLAGILTCIYVGYIWKPKNALSEITAHMENGTFKLGKLWSLNIRTLCPALIAVLFVYGIVDLFI</sequence>
<keyword evidence="5 6" id="KW-0472">Membrane</keyword>
<evidence type="ECO:0000256" key="2">
    <source>
        <dbReference type="ARBA" id="ARBA00022448"/>
    </source>
</evidence>
<reference evidence="7" key="2">
    <citation type="journal article" date="2021" name="PeerJ">
        <title>Extensive microbial diversity within the chicken gut microbiome revealed by metagenomics and culture.</title>
        <authorList>
            <person name="Gilroy R."/>
            <person name="Ravi A."/>
            <person name="Getino M."/>
            <person name="Pursley I."/>
            <person name="Horton D.L."/>
            <person name="Alikhan N.F."/>
            <person name="Baker D."/>
            <person name="Gharbi K."/>
            <person name="Hall N."/>
            <person name="Watson M."/>
            <person name="Adriaenssens E.M."/>
            <person name="Foster-Nyarko E."/>
            <person name="Jarju S."/>
            <person name="Secka A."/>
            <person name="Antonio M."/>
            <person name="Oren A."/>
            <person name="Chaudhuri R.R."/>
            <person name="La Ragione R."/>
            <person name="Hildebrand F."/>
            <person name="Pallen M.J."/>
        </authorList>
    </citation>
    <scope>NUCLEOTIDE SEQUENCE</scope>
    <source>
        <strain evidence="7">18911</strain>
    </source>
</reference>
<feature type="transmembrane region" description="Helical" evidence="6">
    <location>
        <begin position="389"/>
        <end position="410"/>
    </location>
</feature>
<dbReference type="AlphaFoldDB" id="A0A9D1SH73"/>
<dbReference type="InterPro" id="IPR047218">
    <property type="entry name" value="YocR/YhdH-like"/>
</dbReference>
<dbReference type="SUPFAM" id="SSF161070">
    <property type="entry name" value="SNF-like"/>
    <property type="match status" value="1"/>
</dbReference>
<dbReference type="PANTHER" id="PTHR42948">
    <property type="entry name" value="TRANSPORTER"/>
    <property type="match status" value="1"/>
</dbReference>
<evidence type="ECO:0000313" key="8">
    <source>
        <dbReference type="Proteomes" id="UP000824094"/>
    </source>
</evidence>
<evidence type="ECO:0000256" key="5">
    <source>
        <dbReference type="ARBA" id="ARBA00023136"/>
    </source>
</evidence>
<feature type="transmembrane region" description="Helical" evidence="6">
    <location>
        <begin position="356"/>
        <end position="377"/>
    </location>
</feature>
<feature type="transmembrane region" description="Helical" evidence="6">
    <location>
        <begin position="436"/>
        <end position="455"/>
    </location>
</feature>
<comment type="caution">
    <text evidence="7">The sequence shown here is derived from an EMBL/GenBank/DDBJ whole genome shotgun (WGS) entry which is preliminary data.</text>
</comment>
<reference evidence="7" key="1">
    <citation type="submission" date="2020-10" db="EMBL/GenBank/DDBJ databases">
        <authorList>
            <person name="Gilroy R."/>
        </authorList>
    </citation>
    <scope>NUCLEOTIDE SEQUENCE</scope>
    <source>
        <strain evidence="7">18911</strain>
    </source>
</reference>
<evidence type="ECO:0000256" key="4">
    <source>
        <dbReference type="ARBA" id="ARBA00022989"/>
    </source>
</evidence>
<feature type="transmembrane region" description="Helical" evidence="6">
    <location>
        <begin position="179"/>
        <end position="202"/>
    </location>
</feature>
<evidence type="ECO:0000256" key="3">
    <source>
        <dbReference type="ARBA" id="ARBA00022692"/>
    </source>
</evidence>
<accession>A0A9D1SH73</accession>
<keyword evidence="4 6" id="KW-1133">Transmembrane helix</keyword>
<name>A0A9D1SH73_9FIRM</name>
<feature type="transmembrane region" description="Helical" evidence="6">
    <location>
        <begin position="94"/>
        <end position="118"/>
    </location>
</feature>
<feature type="transmembrane region" description="Helical" evidence="6">
    <location>
        <begin position="147"/>
        <end position="167"/>
    </location>
</feature>
<evidence type="ECO:0000256" key="6">
    <source>
        <dbReference type="SAM" id="Phobius"/>
    </source>
</evidence>
<dbReference type="InterPro" id="IPR037272">
    <property type="entry name" value="SNS_sf"/>
</dbReference>
<gene>
    <name evidence="7" type="ORF">IAB05_02880</name>
</gene>
<dbReference type="GO" id="GO:0016020">
    <property type="term" value="C:membrane"/>
    <property type="evidence" value="ECO:0007669"/>
    <property type="project" value="UniProtKB-SubCell"/>
</dbReference>
<dbReference type="CDD" id="cd10336">
    <property type="entry name" value="SLC6sbd_Tyt1-Like"/>
    <property type="match status" value="1"/>
</dbReference>
<dbReference type="PROSITE" id="PS50267">
    <property type="entry name" value="NA_NEUROTRAN_SYMP_3"/>
    <property type="match status" value="1"/>
</dbReference>
<feature type="transmembrane region" description="Helical" evidence="6">
    <location>
        <begin position="49"/>
        <end position="73"/>
    </location>
</feature>
<keyword evidence="2" id="KW-0813">Transport</keyword>
<organism evidence="7 8">
    <name type="scientific">Candidatus Stercoripulliclostridium merdigallinarum</name>
    <dbReference type="NCBI Taxonomy" id="2840951"/>
    <lineage>
        <taxon>Bacteria</taxon>
        <taxon>Bacillati</taxon>
        <taxon>Bacillota</taxon>
        <taxon>Clostridia</taxon>
        <taxon>Eubacteriales</taxon>
        <taxon>Candidatus Stercoripulliclostridium</taxon>
    </lineage>
</organism>
<proteinExistence type="predicted"/>
<evidence type="ECO:0000313" key="7">
    <source>
        <dbReference type="EMBL" id="HIU60319.1"/>
    </source>
</evidence>
<protein>
    <submittedName>
        <fullName evidence="7">Sodium-dependent transporter</fullName>
    </submittedName>
</protein>
<dbReference type="EMBL" id="DVNF01000083">
    <property type="protein sequence ID" value="HIU60319.1"/>
    <property type="molecule type" value="Genomic_DNA"/>
</dbReference>
<keyword evidence="3 6" id="KW-0812">Transmembrane</keyword>
<dbReference type="Proteomes" id="UP000824094">
    <property type="component" value="Unassembled WGS sequence"/>
</dbReference>
<dbReference type="PANTHER" id="PTHR42948:SF1">
    <property type="entry name" value="TRANSPORTER"/>
    <property type="match status" value="1"/>
</dbReference>
<evidence type="ECO:0000256" key="1">
    <source>
        <dbReference type="ARBA" id="ARBA00004141"/>
    </source>
</evidence>
<comment type="subcellular location">
    <subcellularLocation>
        <location evidence="1">Membrane</location>
        <topology evidence="1">Multi-pass membrane protein</topology>
    </subcellularLocation>
</comment>
<dbReference type="PRINTS" id="PR00176">
    <property type="entry name" value="NANEUSMPORT"/>
</dbReference>
<dbReference type="InterPro" id="IPR000175">
    <property type="entry name" value="Na/ntran_symport"/>
</dbReference>